<sequence length="404" mass="44610">MDSQQTPHSEDPRFHTELDGTRITVLGTAHVSQISADTVSELLRSGDYDAVAVELCPSRHNAIVRPDDLSRMNLFQVLRQGKVPMVTASLALGAYQQRLAEQFGIEPGAEMRAAINGARHAHLPVLLIDREVGTTLKRCYRNVPWWRRMNLFGGLMASVMSREQVTEAEIERLKSGDMLESTFNQFAEESRALYEPLIQERDHYMAARLRQEAANKDYRHILAVVGAGHLSGIREALGEQGGQSPDEVVERLDREPPPARWPRLIPWLIVALIVTGFVIGFTRNPDLGWQLVADWVLINGGLAGLGAILASAHPLTVVTAALAAPLTSLNPTIGVGFVAAAMETWLRKPTVGDFSRLRQDTARFRGWWQNRVSRVLLVFILTTLGSAIGTYAAGFRIAERLLGG</sequence>
<feature type="transmembrane region" description="Helical" evidence="1">
    <location>
        <begin position="264"/>
        <end position="282"/>
    </location>
</feature>
<keyword evidence="1" id="KW-0812">Transmembrane</keyword>
<dbReference type="Proteomes" id="UP000199256">
    <property type="component" value="Unassembled WGS sequence"/>
</dbReference>
<dbReference type="InterPro" id="IPR002816">
    <property type="entry name" value="TraB/PrgY/GumN_fam"/>
</dbReference>
<dbReference type="OrthoDB" id="9809330at2"/>
<dbReference type="AlphaFoldDB" id="A0A1H7IHD7"/>
<reference evidence="3" key="1">
    <citation type="submission" date="2016-10" db="EMBL/GenBank/DDBJ databases">
        <authorList>
            <person name="Varghese N."/>
            <person name="Submissions S."/>
        </authorList>
    </citation>
    <scope>NUCLEOTIDE SEQUENCE [LARGE SCALE GENOMIC DNA]</scope>
    <source>
        <strain evidence="3">DSM 241</strain>
    </source>
</reference>
<name>A0A1H7IHD7_9GAMM</name>
<feature type="transmembrane region" description="Helical" evidence="1">
    <location>
        <begin position="375"/>
        <end position="398"/>
    </location>
</feature>
<organism evidence="2 3">
    <name type="scientific">Ectothiorhodospira marina</name>
    <dbReference type="NCBI Taxonomy" id="1396821"/>
    <lineage>
        <taxon>Bacteria</taxon>
        <taxon>Pseudomonadati</taxon>
        <taxon>Pseudomonadota</taxon>
        <taxon>Gammaproteobacteria</taxon>
        <taxon>Chromatiales</taxon>
        <taxon>Ectothiorhodospiraceae</taxon>
        <taxon>Ectothiorhodospira</taxon>
    </lineage>
</organism>
<dbReference type="NCBIfam" id="TIGR00261">
    <property type="entry name" value="traB"/>
    <property type="match status" value="1"/>
</dbReference>
<evidence type="ECO:0000256" key="1">
    <source>
        <dbReference type="SAM" id="Phobius"/>
    </source>
</evidence>
<gene>
    <name evidence="2" type="ORF">SAMN05444515_103148</name>
</gene>
<dbReference type="PANTHER" id="PTHR21530:SF7">
    <property type="entry name" value="TRAB DOMAIN-CONTAINING PROTEIN"/>
    <property type="match status" value="1"/>
</dbReference>
<dbReference type="InterPro" id="IPR005230">
    <property type="entry name" value="TraB_bac"/>
</dbReference>
<keyword evidence="3" id="KW-1185">Reference proteome</keyword>
<evidence type="ECO:0000313" key="2">
    <source>
        <dbReference type="EMBL" id="SEK61818.1"/>
    </source>
</evidence>
<dbReference type="EMBL" id="FOAA01000003">
    <property type="protein sequence ID" value="SEK61818.1"/>
    <property type="molecule type" value="Genomic_DNA"/>
</dbReference>
<evidence type="ECO:0000313" key="3">
    <source>
        <dbReference type="Proteomes" id="UP000199256"/>
    </source>
</evidence>
<accession>A0A1H7IHD7</accession>
<dbReference type="InterPro" id="IPR046345">
    <property type="entry name" value="TraB_PrgY-like"/>
</dbReference>
<dbReference type="PANTHER" id="PTHR21530">
    <property type="entry name" value="PHEROMONE SHUTDOWN PROTEIN"/>
    <property type="match status" value="1"/>
</dbReference>
<keyword evidence="1" id="KW-1133">Transmembrane helix</keyword>
<dbReference type="CDD" id="cd14726">
    <property type="entry name" value="TraB_PrgY-like"/>
    <property type="match status" value="1"/>
</dbReference>
<dbReference type="RefSeq" id="WP_090251494.1">
    <property type="nucleotide sequence ID" value="NZ_FOAA01000003.1"/>
</dbReference>
<dbReference type="STRING" id="1396821.SAMN05444515_103148"/>
<protein>
    <submittedName>
        <fullName evidence="2">Pheromone shutdown-related protein TraB</fullName>
    </submittedName>
</protein>
<proteinExistence type="predicted"/>
<dbReference type="Pfam" id="PF01963">
    <property type="entry name" value="TraB_PrgY_gumN"/>
    <property type="match status" value="1"/>
</dbReference>
<keyword evidence="1" id="KW-0472">Membrane</keyword>